<comment type="caution">
    <text evidence="2">The sequence shown here is derived from an EMBL/GenBank/DDBJ whole genome shotgun (WGS) entry which is preliminary data.</text>
</comment>
<dbReference type="Pfam" id="PF07727">
    <property type="entry name" value="RVT_2"/>
    <property type="match status" value="2"/>
</dbReference>
<reference evidence="2 3" key="1">
    <citation type="submission" date="2018-08" db="EMBL/GenBank/DDBJ databases">
        <title>Genomic investigation of the strawberry pathogen Phytophthora fragariae indicates pathogenicity is determined by transcriptional variation in three key races.</title>
        <authorList>
            <person name="Adams T.M."/>
            <person name="Armitage A.D."/>
            <person name="Sobczyk M.K."/>
            <person name="Bates H.J."/>
            <person name="Dunwell J.M."/>
            <person name="Nellist C.F."/>
            <person name="Harrison R.J."/>
        </authorList>
    </citation>
    <scope>NUCLEOTIDE SEQUENCE [LARGE SCALE GENOMIC DNA]</scope>
    <source>
        <strain evidence="2 3">SCRP333</strain>
    </source>
</reference>
<dbReference type="InterPro" id="IPR043502">
    <property type="entry name" value="DNA/RNA_pol_sf"/>
</dbReference>
<name>A0A6A4BPQ0_9STRA</name>
<feature type="domain" description="Reverse transcriptase Ty1/copia-type" evidence="1">
    <location>
        <begin position="13"/>
        <end position="80"/>
    </location>
</feature>
<evidence type="ECO:0000259" key="1">
    <source>
        <dbReference type="Pfam" id="PF07727"/>
    </source>
</evidence>
<feature type="domain" description="Reverse transcriptase Ty1/copia-type" evidence="1">
    <location>
        <begin position="89"/>
        <end position="233"/>
    </location>
</feature>
<proteinExistence type="predicted"/>
<dbReference type="Proteomes" id="UP000434957">
    <property type="component" value="Unassembled WGS sequence"/>
</dbReference>
<dbReference type="CDD" id="cd09272">
    <property type="entry name" value="RNase_HI_RT_Ty1"/>
    <property type="match status" value="1"/>
</dbReference>
<keyword evidence="3" id="KW-1185">Reference proteome</keyword>
<evidence type="ECO:0000313" key="3">
    <source>
        <dbReference type="Proteomes" id="UP000434957"/>
    </source>
</evidence>
<evidence type="ECO:0000313" key="2">
    <source>
        <dbReference type="EMBL" id="KAE9277769.1"/>
    </source>
</evidence>
<dbReference type="InterPro" id="IPR013103">
    <property type="entry name" value="RVT_2"/>
</dbReference>
<dbReference type="EMBL" id="QXFT01004473">
    <property type="protein sequence ID" value="KAE9277769.1"/>
    <property type="molecule type" value="Genomic_DNA"/>
</dbReference>
<dbReference type="PANTHER" id="PTHR11439:SF467">
    <property type="entry name" value="INTEGRASE CATALYTIC DOMAIN-CONTAINING PROTEIN"/>
    <property type="match status" value="1"/>
</dbReference>
<dbReference type="AlphaFoldDB" id="A0A6A4BPQ0"/>
<gene>
    <name evidence="2" type="ORF">PR003_g28698</name>
</gene>
<protein>
    <recommendedName>
        <fullName evidence="1">Reverse transcriptase Ty1/copia-type domain-containing protein</fullName>
    </recommendedName>
</protein>
<accession>A0A6A4BPQ0</accession>
<dbReference type="SUPFAM" id="SSF56672">
    <property type="entry name" value="DNA/RNA polymerases"/>
    <property type="match status" value="1"/>
</dbReference>
<sequence length="490" mass="55804">MEEELVSLREHGTWKLVARAKAKRQAVITNRWVFVVKRDAQGRILRFKARLVINGFKQQFGVDYVETFAPVIRFETIRAVILRMHLHWQPVGFEENGGQYVCQLFKSLYGLKQAPAVWNKTLHKLLTEIGFTRLDSDYGLYAMYDPDGDVQMLLTVYVDDLLLMGPPELCYKVATQLKSAFTLTSMGEVKYLLGIEINIDRTHDKIVYCQRAYIDKILKTFNMQDAYGCWTPQSTSESKANLKPLAPDTKLPYREIVGSLQYLVSGSRPDIAHAVRHRGKYLSCFEHKHFREAQRVLRYLKQTRDHGLHMDVVLGEKVEVTVYTDSDYANDPDDAKSISGYITYLDGNVISYGSRKQGINAQSSTEAEYIAMNEGVKDILWMDGLIEELRWPAATPLLRGDNQAALYLTAKPGKHSATKHIKNKFHLIRHLVEEGVLRTLHVSTDDNTADIMTKPLANAKFTKFLKQLKVLHIAAAAQTDEDEQEGTQVS</sequence>
<organism evidence="2 3">
    <name type="scientific">Phytophthora rubi</name>
    <dbReference type="NCBI Taxonomy" id="129364"/>
    <lineage>
        <taxon>Eukaryota</taxon>
        <taxon>Sar</taxon>
        <taxon>Stramenopiles</taxon>
        <taxon>Oomycota</taxon>
        <taxon>Peronosporomycetes</taxon>
        <taxon>Peronosporales</taxon>
        <taxon>Peronosporaceae</taxon>
        <taxon>Phytophthora</taxon>
    </lineage>
</organism>
<dbReference type="PANTHER" id="PTHR11439">
    <property type="entry name" value="GAG-POL-RELATED RETROTRANSPOSON"/>
    <property type="match status" value="1"/>
</dbReference>